<gene>
    <name evidence="7" type="ORF">C0W93_00850</name>
</gene>
<evidence type="ECO:0000256" key="4">
    <source>
        <dbReference type="PROSITE-ProRule" id="PRU00433"/>
    </source>
</evidence>
<keyword evidence="1 4" id="KW-0349">Heme</keyword>
<dbReference type="EMBL" id="PYNS01000001">
    <property type="protein sequence ID" value="PSV13524.1"/>
    <property type="molecule type" value="Genomic_DNA"/>
</dbReference>
<dbReference type="SUPFAM" id="SSF46626">
    <property type="entry name" value="Cytochrome c"/>
    <property type="match status" value="1"/>
</dbReference>
<dbReference type="InterPro" id="IPR051395">
    <property type="entry name" value="Cytochrome_c_Peroxidase/MauG"/>
</dbReference>
<evidence type="ECO:0000256" key="2">
    <source>
        <dbReference type="ARBA" id="ARBA00022723"/>
    </source>
</evidence>
<feature type="chain" id="PRO_5015544077" evidence="5">
    <location>
        <begin position="22"/>
        <end position="476"/>
    </location>
</feature>
<evidence type="ECO:0000313" key="7">
    <source>
        <dbReference type="EMBL" id="PSV13524.1"/>
    </source>
</evidence>
<evidence type="ECO:0000256" key="3">
    <source>
        <dbReference type="ARBA" id="ARBA00023004"/>
    </source>
</evidence>
<name>A0A2T3KZH8_PHOLD</name>
<dbReference type="FunFam" id="1.10.760.10:FF:000010">
    <property type="entry name" value="Predicted thiol oxidoreductase"/>
    <property type="match status" value="1"/>
</dbReference>
<dbReference type="PANTHER" id="PTHR30600">
    <property type="entry name" value="CYTOCHROME C PEROXIDASE-RELATED"/>
    <property type="match status" value="1"/>
</dbReference>
<dbReference type="PROSITE" id="PS51007">
    <property type="entry name" value="CYTC"/>
    <property type="match status" value="1"/>
</dbReference>
<keyword evidence="5" id="KW-0732">Signal</keyword>
<dbReference type="RefSeq" id="WP_107184055.1">
    <property type="nucleotide sequence ID" value="NZ_JAWQGC010000002.1"/>
</dbReference>
<dbReference type="Proteomes" id="UP000240530">
    <property type="component" value="Unassembled WGS sequence"/>
</dbReference>
<proteinExistence type="predicted"/>
<dbReference type="GO" id="GO:0009055">
    <property type="term" value="F:electron transfer activity"/>
    <property type="evidence" value="ECO:0007669"/>
    <property type="project" value="InterPro"/>
</dbReference>
<dbReference type="Pfam" id="PF06537">
    <property type="entry name" value="DHOR"/>
    <property type="match status" value="1"/>
</dbReference>
<keyword evidence="2 4" id="KW-0479">Metal-binding</keyword>
<evidence type="ECO:0000259" key="6">
    <source>
        <dbReference type="PROSITE" id="PS51007"/>
    </source>
</evidence>
<dbReference type="AlphaFoldDB" id="A0A2T3KZH8"/>
<sequence>MKYHFATVIMSLGLLPLSVLAESSPEKPKYTKEQLAKIKSGGNTTTPKTGANAFSLPASNLPMSKRLDFSVGNSFFRNPWVQAPATTDARDGLGPIFNTNGCQNCHIKDGRGHPPEKDDMNSVSMLVRMSIPALTDEQKQQLIKSGVIPEPTYGDQLQDFALPDAKPEGKIALTYTDVPVTFADGEVITLHKPNLSITDLNYGPIADDVMLSARIAPPMIGLGLLEHIPEQTLKRFVAEQAAENKGVSGKLNQVWDVRANKTVIGRFGWKAGQPNLMQQNAAAFNGDIGLTSALFEQENCTEKQTICAELPNGGKHEASEKVLTFVEFYSQHLAVPARRNINDPQVMKGEKLFADIGCQSCHRTQIKTAKVPERPALSEQMINPYTDLLLHDMGEGLADNRPEFLANGQEWRTPPLWGLGYTEEVNGHTNFLHDGRARSVMEAVLWHGGEAQTSRDKVLQLSKSDRQALVAFLDSL</sequence>
<feature type="signal peptide" evidence="5">
    <location>
        <begin position="1"/>
        <end position="21"/>
    </location>
</feature>
<dbReference type="InterPro" id="IPR009056">
    <property type="entry name" value="Cyt_c-like_dom"/>
</dbReference>
<feature type="domain" description="Cytochrome c" evidence="6">
    <location>
        <begin position="344"/>
        <end position="476"/>
    </location>
</feature>
<accession>A0A2T3KZH8</accession>
<keyword evidence="3 4" id="KW-0408">Iron</keyword>
<evidence type="ECO:0000256" key="5">
    <source>
        <dbReference type="SAM" id="SignalP"/>
    </source>
</evidence>
<reference evidence="7 8" key="1">
    <citation type="submission" date="2018-03" db="EMBL/GenBank/DDBJ databases">
        <title>Whole genome sequencing of Histamine producing bacteria.</title>
        <authorList>
            <person name="Butler K."/>
        </authorList>
    </citation>
    <scope>NUCLEOTIDE SEQUENCE [LARGE SCALE GENOMIC DNA]</scope>
    <source>
        <strain evidence="7 8">Res.4.1</strain>
    </source>
</reference>
<dbReference type="Gene3D" id="1.10.760.10">
    <property type="entry name" value="Cytochrome c-like domain"/>
    <property type="match status" value="1"/>
</dbReference>
<dbReference type="PANTHER" id="PTHR30600:SF4">
    <property type="entry name" value="CYTOCHROME C DOMAIN-CONTAINING PROTEIN"/>
    <property type="match status" value="1"/>
</dbReference>
<dbReference type="GO" id="GO:0004130">
    <property type="term" value="F:cytochrome-c peroxidase activity"/>
    <property type="evidence" value="ECO:0007669"/>
    <property type="project" value="TreeGrafter"/>
</dbReference>
<comment type="caution">
    <text evidence="7">The sequence shown here is derived from an EMBL/GenBank/DDBJ whole genome shotgun (WGS) entry which is preliminary data.</text>
</comment>
<dbReference type="InterPro" id="IPR036909">
    <property type="entry name" value="Cyt_c-like_dom_sf"/>
</dbReference>
<dbReference type="InterPro" id="IPR010538">
    <property type="entry name" value="DHOR"/>
</dbReference>
<protein>
    <submittedName>
        <fullName evidence="7">Thiol oxidoreductase</fullName>
    </submittedName>
</protein>
<dbReference type="PIRSF" id="PIRSF028099">
    <property type="entry name" value="DUF1111"/>
    <property type="match status" value="1"/>
</dbReference>
<evidence type="ECO:0000313" key="8">
    <source>
        <dbReference type="Proteomes" id="UP000240530"/>
    </source>
</evidence>
<organism evidence="7 8">
    <name type="scientific">Photobacterium leiognathi subsp. mandapamensis</name>
    <name type="common">Photobacterium mandapamensis</name>
    <dbReference type="NCBI Taxonomy" id="48408"/>
    <lineage>
        <taxon>Bacteria</taxon>
        <taxon>Pseudomonadati</taxon>
        <taxon>Pseudomonadota</taxon>
        <taxon>Gammaproteobacteria</taxon>
        <taxon>Vibrionales</taxon>
        <taxon>Vibrionaceae</taxon>
        <taxon>Photobacterium</taxon>
    </lineage>
</organism>
<dbReference type="GO" id="GO:0020037">
    <property type="term" value="F:heme binding"/>
    <property type="evidence" value="ECO:0007669"/>
    <property type="project" value="InterPro"/>
</dbReference>
<evidence type="ECO:0000256" key="1">
    <source>
        <dbReference type="ARBA" id="ARBA00022617"/>
    </source>
</evidence>
<dbReference type="GO" id="GO:0046872">
    <property type="term" value="F:metal ion binding"/>
    <property type="evidence" value="ECO:0007669"/>
    <property type="project" value="UniProtKB-KW"/>
</dbReference>